<feature type="region of interest" description="Disordered" evidence="5">
    <location>
        <begin position="498"/>
        <end position="518"/>
    </location>
</feature>
<accession>A0A7T3G039</accession>
<feature type="domain" description="PAC" evidence="7">
    <location>
        <begin position="1015"/>
        <end position="1068"/>
    </location>
</feature>
<dbReference type="InterPro" id="IPR029016">
    <property type="entry name" value="GAF-like_dom_sf"/>
</dbReference>
<dbReference type="SMART" id="SM00091">
    <property type="entry name" value="PAS"/>
    <property type="match status" value="9"/>
</dbReference>
<feature type="domain" description="PAC" evidence="7">
    <location>
        <begin position="1392"/>
        <end position="1443"/>
    </location>
</feature>
<dbReference type="Proteomes" id="UP000595001">
    <property type="component" value="Chromosome"/>
</dbReference>
<dbReference type="OrthoDB" id="235464at2157"/>
<evidence type="ECO:0000256" key="1">
    <source>
        <dbReference type="ARBA" id="ARBA00022679"/>
    </source>
</evidence>
<sequence length="2013" mass="220988">MFPVGSDPLRCAVAGTEAVAAALSNATAGGEGSLAVESVDPPADADAQVTERESDCLVVDSGATGVDAETVLERRNAERPEIPVVVLTDGWDAAREAAALSAGATETLPRRLAETDPGLLVGRVRSAVDREHASDAVEALYETVAGVAAVHDPETGDLIDANRAFCELVGSDRETVRSTALAEFTAEVPGYDRERLANAVTSVGDRADATGDGRDATDEGPDPIELEWPVETADGSVRWVESRLRPVALGGRRVVLAASVDVTERRRRERAYEQVFDSVNDVITVHDPWAERLVEVNETMADLTGYGRETLVEMDVQGFTVDEPGSGGERAYEVARRVAATGEAETDEWTVETAAGARRVLEVDLAPATIAGEDRVLALARDVTERRESQRRLQRERDRRSVLFENNPDPMLRVRFEDEEPTIREVNPAFETTFGYSADEVVGSGVGEAVVPESEREEYEQLRATVARGEPVDHEITRQTADGLREFLVRVIHFSADRPADRDGGSDADGPADRDGPADAYVWYTDVTERRELERTYRNVFENVSDGLILHDPETGEILDVNDRFCEMNGYEPEELRGETVDVITGPDHAYEDARERIRAAREEGPQLFEWRNQRESGETFPAEVHLSVVDIRGEERVLGSVRDVTERKRRQREYEQIFDGVNDGIVVQDPETAQPLDANRTFLDRLGYDSVAAVREAGLVGLSATDAGYTAERAREICRRVMETGEPETVEWLQETNAGERRWVEATVDAAVIGGEDRVVSMQRDVTERKRRERLIRALHESTDDLQEAETPEEVCEAAIDAATEVLDLWLPTCWLRGGDDESSDADVLAPVAAGDAVADLSPGDGPKPLEPGDLEYEAYESGERGVYDPAALDGGTPPGDAVLVPLGERGLFGAVDRDGDGFDDVTLDAAGILARHVTAALDRVERARELRESERRFRLIAEHIDEVVYVATADFSEIRYINDAYEDIYGRPVSELAADPTSFVEAAHPDDRADYEADVERLIADVEAGDPADTYDGEYRIERDGETRWVTVTRFPVENEDGTVDRIVGRVQDVTERKRRQREYEQIFDGVTDAITVFDPEAGDITDVNETYREMLDYDLETIRELGIEGLSATDEGYSGDRGWDLIREVAETGEPETVEWRAVTGSGERVWLEVTLAPAAIGGELRVLSIQRDVTERKRRQREYEQIFDGVTDAITVQDPETGEMLDCNERMCELTGYDREQLLADGMDAVTVPEEGYSSERARERIQDVMDGEEPGSHEWLLERADGERRRVEVTDTPATINGQRRYLAIIRDITERRRTERRLGAILDRIDEAIFVTRARELTVASQSPDYVSSGYERIWGQSLEAIRETYEDGFFGTLHPDDESEYRAFVEAVVADVEDGTAADSYSHEYRIERPDGQLRWVQSDYYPTDWETGADRLVIVSRDVTDRKARERRIASFDDATDDLATADTPAEATRTAVEAAAETLGLPAVGAFLYDGDDGVLRPEVLTGPLPADEAVDPVGPGDGPLWDGFATGTIVAPDGGRDEAGFVGGGNGADGGGPGVLAELSTWRALALGNHGVLLVGAPEGELGPETIQGAHVLAATLEAALNHLEGRQRLEAREEQLRTQTERAERLDRIARLTQRVEAAITDATDPGEVERAVCERLASSGPYDLAWVGGVEVGTDRLVPRAVVGASEGYVEGLDLTTTDDTADPHPAVAAWGHEAVRVADSLVGAGPADDWRRRSLAEGFQSLCAVPLTYDGTTHGALTVGTDSPKAFGEREREVLAQLGTSIANALAAVERRRALESDETVELEFAGPGETLPFARAADTADCRVSLERTVSRRDGSVSVYYGFEGDVPDDAQTIARRTLPGTVDVVAEEASSTLVETRADEWFGAPLAEYGGVLREATADPDEATVVVEVPRQADVRSFVDRLAGVAPSLDLVARRQHRRRDRTPAELADRAREQLTDRQFEVLRTALSAGYFEWPRANDGGEVAGRLDITQPTFNKHLRIAEREVFGLLFDTDS</sequence>
<dbReference type="Pfam" id="PF08448">
    <property type="entry name" value="PAS_4"/>
    <property type="match status" value="3"/>
</dbReference>
<dbReference type="InterPro" id="IPR011006">
    <property type="entry name" value="CheY-like_superfamily"/>
</dbReference>
<evidence type="ECO:0000313" key="9">
    <source>
        <dbReference type="Proteomes" id="UP000595001"/>
    </source>
</evidence>
<dbReference type="Pfam" id="PF15915">
    <property type="entry name" value="BAT"/>
    <property type="match status" value="1"/>
</dbReference>
<feature type="domain" description="PAC" evidence="7">
    <location>
        <begin position="345"/>
        <end position="395"/>
    </location>
</feature>
<dbReference type="Gene3D" id="3.40.50.2300">
    <property type="match status" value="1"/>
</dbReference>
<dbReference type="Gene3D" id="3.30.450.20">
    <property type="entry name" value="PAS domain"/>
    <property type="match status" value="9"/>
</dbReference>
<feature type="domain" description="PAC" evidence="7">
    <location>
        <begin position="1260"/>
        <end position="1310"/>
    </location>
</feature>
<evidence type="ECO:0000259" key="6">
    <source>
        <dbReference type="PROSITE" id="PS50112"/>
    </source>
</evidence>
<dbReference type="InterPro" id="IPR001610">
    <property type="entry name" value="PAC"/>
</dbReference>
<dbReference type="InterPro" id="IPR003018">
    <property type="entry name" value="GAF"/>
</dbReference>
<dbReference type="KEGG" id="hlt:I7X12_04100"/>
<evidence type="ECO:0000256" key="3">
    <source>
        <dbReference type="ARBA" id="ARBA00023015"/>
    </source>
</evidence>
<keyword evidence="2" id="KW-0418">Kinase</keyword>
<dbReference type="CDD" id="cd00130">
    <property type="entry name" value="PAS"/>
    <property type="match status" value="7"/>
</dbReference>
<dbReference type="InterPro" id="IPR013655">
    <property type="entry name" value="PAS_fold_3"/>
</dbReference>
<dbReference type="InterPro" id="IPR031803">
    <property type="entry name" value="BAT_GAF/HTH-assoc"/>
</dbReference>
<dbReference type="InterPro" id="IPR035965">
    <property type="entry name" value="PAS-like_dom_sf"/>
</dbReference>
<feature type="domain" description="PAS" evidence="6">
    <location>
        <begin position="1183"/>
        <end position="1257"/>
    </location>
</feature>
<evidence type="ECO:0000256" key="5">
    <source>
        <dbReference type="SAM" id="MobiDB-lite"/>
    </source>
</evidence>
<dbReference type="SUPFAM" id="SSF55785">
    <property type="entry name" value="PYP-like sensor domain (PAS domain)"/>
    <property type="match status" value="9"/>
</dbReference>
<feature type="region of interest" description="Disordered" evidence="5">
    <location>
        <begin position="204"/>
        <end position="223"/>
    </location>
</feature>
<feature type="domain" description="PAC" evidence="7">
    <location>
        <begin position="1139"/>
        <end position="1189"/>
    </location>
</feature>
<dbReference type="SUPFAM" id="SSF55781">
    <property type="entry name" value="GAF domain-like"/>
    <property type="match status" value="1"/>
</dbReference>
<dbReference type="InterPro" id="IPR013656">
    <property type="entry name" value="PAS_4"/>
</dbReference>
<evidence type="ECO:0000256" key="4">
    <source>
        <dbReference type="ARBA" id="ARBA00023163"/>
    </source>
</evidence>
<dbReference type="InterPro" id="IPR007050">
    <property type="entry name" value="HTH_bacterioopsin"/>
</dbReference>
<dbReference type="NCBIfam" id="TIGR00229">
    <property type="entry name" value="sensory_box"/>
    <property type="match status" value="8"/>
</dbReference>
<gene>
    <name evidence="8" type="ORF">I7X12_04100</name>
</gene>
<dbReference type="RefSeq" id="WP_198062601.1">
    <property type="nucleotide sequence ID" value="NZ_CP065856.1"/>
</dbReference>
<keyword evidence="3" id="KW-0805">Transcription regulation</keyword>
<evidence type="ECO:0000259" key="7">
    <source>
        <dbReference type="PROSITE" id="PS50113"/>
    </source>
</evidence>
<dbReference type="GeneID" id="60587647"/>
<feature type="domain" description="PAS" evidence="6">
    <location>
        <begin position="935"/>
        <end position="1008"/>
    </location>
</feature>
<dbReference type="GO" id="GO:0006355">
    <property type="term" value="P:regulation of DNA-templated transcription"/>
    <property type="evidence" value="ECO:0007669"/>
    <property type="project" value="InterPro"/>
</dbReference>
<feature type="domain" description="PAS" evidence="6">
    <location>
        <begin position="533"/>
        <end position="605"/>
    </location>
</feature>
<dbReference type="SUPFAM" id="SSF52172">
    <property type="entry name" value="CheY-like"/>
    <property type="match status" value="1"/>
</dbReference>
<keyword evidence="9" id="KW-1185">Reference proteome</keyword>
<keyword evidence="4" id="KW-0804">Transcription</keyword>
<proteinExistence type="predicted"/>
<feature type="domain" description="PAC" evidence="7">
    <location>
        <begin position="607"/>
        <end position="657"/>
    </location>
</feature>
<reference evidence="8 9" key="1">
    <citation type="submission" date="2020-12" db="EMBL/GenBank/DDBJ databases">
        <title>Halosimplex halophilum sp. nov. and Halosimplex salinum sp. nov., two new members of the genus Halosimplex.</title>
        <authorList>
            <person name="Cui H.L."/>
        </authorList>
    </citation>
    <scope>NUCLEOTIDE SEQUENCE [LARGE SCALE GENOMIC DNA]</scope>
    <source>
        <strain evidence="8 9">YGH94</strain>
    </source>
</reference>
<dbReference type="Pfam" id="PF00989">
    <property type="entry name" value="PAS"/>
    <property type="match status" value="1"/>
</dbReference>
<dbReference type="Pfam" id="PF13426">
    <property type="entry name" value="PAS_9"/>
    <property type="match status" value="3"/>
</dbReference>
<dbReference type="SMART" id="SM00086">
    <property type="entry name" value="PAC"/>
    <property type="match status" value="8"/>
</dbReference>
<dbReference type="InterPro" id="IPR000700">
    <property type="entry name" value="PAS-assoc_C"/>
</dbReference>
<dbReference type="PROSITE" id="PS50113">
    <property type="entry name" value="PAC"/>
    <property type="match status" value="7"/>
</dbReference>
<feature type="compositionally biased region" description="Basic and acidic residues" evidence="5">
    <location>
        <begin position="205"/>
        <end position="217"/>
    </location>
</feature>
<evidence type="ECO:0000256" key="2">
    <source>
        <dbReference type="ARBA" id="ARBA00022777"/>
    </source>
</evidence>
<dbReference type="PANTHER" id="PTHR44757">
    <property type="entry name" value="DIGUANYLATE CYCLASE DGCP"/>
    <property type="match status" value="1"/>
</dbReference>
<feature type="compositionally biased region" description="Basic and acidic residues" evidence="5">
    <location>
        <begin position="498"/>
        <end position="517"/>
    </location>
</feature>
<dbReference type="InterPro" id="IPR052155">
    <property type="entry name" value="Biofilm_reg_signaling"/>
</dbReference>
<dbReference type="Pfam" id="PF08447">
    <property type="entry name" value="PAS_3"/>
    <property type="match status" value="2"/>
</dbReference>
<dbReference type="Gene3D" id="3.30.450.40">
    <property type="match status" value="1"/>
</dbReference>
<dbReference type="InterPro" id="IPR000014">
    <property type="entry name" value="PAS"/>
</dbReference>
<feature type="domain" description="PAC" evidence="7">
    <location>
        <begin position="224"/>
        <end position="274"/>
    </location>
</feature>
<protein>
    <submittedName>
        <fullName evidence="8">PAS domain S-box protein</fullName>
    </submittedName>
</protein>
<dbReference type="GO" id="GO:0016301">
    <property type="term" value="F:kinase activity"/>
    <property type="evidence" value="ECO:0007669"/>
    <property type="project" value="UniProtKB-KW"/>
</dbReference>
<dbReference type="Pfam" id="PF04967">
    <property type="entry name" value="HTH_10"/>
    <property type="match status" value="1"/>
</dbReference>
<dbReference type="InterPro" id="IPR013767">
    <property type="entry name" value="PAS_fold"/>
</dbReference>
<dbReference type="PROSITE" id="PS50112">
    <property type="entry name" value="PAS"/>
    <property type="match status" value="5"/>
</dbReference>
<dbReference type="Pfam" id="PF13185">
    <property type="entry name" value="GAF_2"/>
    <property type="match status" value="1"/>
</dbReference>
<evidence type="ECO:0000313" key="8">
    <source>
        <dbReference type="EMBL" id="QPV63821.1"/>
    </source>
</evidence>
<feature type="domain" description="PAS" evidence="6">
    <location>
        <begin position="396"/>
        <end position="469"/>
    </location>
</feature>
<dbReference type="EMBL" id="CP065856">
    <property type="protein sequence ID" value="QPV63821.1"/>
    <property type="molecule type" value="Genomic_DNA"/>
</dbReference>
<feature type="domain" description="PAS" evidence="6">
    <location>
        <begin position="268"/>
        <end position="312"/>
    </location>
</feature>
<organism evidence="8 9">
    <name type="scientific">Halosimplex litoreum</name>
    <dbReference type="NCBI Taxonomy" id="1198301"/>
    <lineage>
        <taxon>Archaea</taxon>
        <taxon>Methanobacteriati</taxon>
        <taxon>Methanobacteriota</taxon>
        <taxon>Stenosarchaea group</taxon>
        <taxon>Halobacteria</taxon>
        <taxon>Halobacteriales</taxon>
        <taxon>Haloarculaceae</taxon>
        <taxon>Halosimplex</taxon>
    </lineage>
</organism>
<dbReference type="PANTHER" id="PTHR44757:SF2">
    <property type="entry name" value="BIOFILM ARCHITECTURE MAINTENANCE PROTEIN MBAA"/>
    <property type="match status" value="1"/>
</dbReference>
<keyword evidence="1" id="KW-0808">Transferase</keyword>
<name>A0A7T3G039_9EURY</name>